<feature type="disulfide bond" evidence="12">
    <location>
        <begin position="372"/>
        <end position="409"/>
    </location>
</feature>
<keyword evidence="5" id="KW-0967">Endosome</keyword>
<comment type="subcellular location">
    <subcellularLocation>
        <location evidence="1">Cell membrane</location>
        <topology evidence="1">Single-pass type I membrane protein</topology>
    </subcellularLocation>
    <subcellularLocation>
        <location evidence="10">Cytolytic granule membrane</location>
        <topology evidence="10">Single-pass type I membrane protein</topology>
    </subcellularLocation>
    <subcellularLocation>
        <location evidence="9">Late endosome membrane</location>
        <topology evidence="9">Single-pass type I membrane protein</topology>
    </subcellularLocation>
    <subcellularLocation>
        <location evidence="12">Lysosome membrane</location>
        <topology evidence="12">Single-pass type I membrane protein</topology>
    </subcellularLocation>
</comment>
<gene>
    <name evidence="15" type="ORF">SPARVUS_LOCUS14796552</name>
</gene>
<evidence type="ECO:0000313" key="16">
    <source>
        <dbReference type="Proteomes" id="UP001162483"/>
    </source>
</evidence>
<feature type="disulfide bond" evidence="12">
    <location>
        <begin position="266"/>
        <end position="304"/>
    </location>
</feature>
<evidence type="ECO:0000256" key="9">
    <source>
        <dbReference type="ARBA" id="ARBA00037817"/>
    </source>
</evidence>
<evidence type="ECO:0000259" key="14">
    <source>
        <dbReference type="Pfam" id="PF01299"/>
    </source>
</evidence>
<evidence type="ECO:0000256" key="6">
    <source>
        <dbReference type="ARBA" id="ARBA00022989"/>
    </source>
</evidence>
<dbReference type="InterPro" id="IPR048528">
    <property type="entry name" value="Lamp2-like_luminal"/>
</dbReference>
<dbReference type="PRINTS" id="PR00336">
    <property type="entry name" value="LYSASSOCTDMP"/>
</dbReference>
<sequence>MCVRFLAVECTVCVLARCSGSAAGCYRRFPVFSETQEIRRMERAGHRRPWEAVLAMALIFGVLQSASCVTFVVKDSANKTCIMADLSVNFTVEYTAGTKQEKAFFGLPVSSTVGANSTCGQEKVAPLLVIVFGNHSLSANFTKNEAGYQVDELVFTYNLSDKTLFPKASENGTKAVATNKSAIFAKTNTVYRCISPHFLSLGNVNLTFYAVKLEAYVNNNTYSKDEFHCSEDISPTSAPSPSPTTVPVKQPEVGEYRVNETSGAACLLAKMGLQLNLNYSKTDGKMAFYEFNIDPKLIKVSGQCSNRSAALILFSEQIYLLFNFTLNTTVSKFYLGQVFVNTTILDAKETRFIQDNSSLLYLQTTEHKSYKCNSKQTFQITSNFSINTYSLQIQAFDIAENKFGPAVECVEDQNGMLVPIVVGAAPCWSRPNCADCLSHWKKEKSCWISNNI</sequence>
<keyword evidence="8" id="KW-0325">Glycoprotein</keyword>
<feature type="disulfide bond" evidence="12">
    <location>
        <begin position="193"/>
        <end position="229"/>
    </location>
</feature>
<evidence type="ECO:0000256" key="4">
    <source>
        <dbReference type="ARBA" id="ARBA00022729"/>
    </source>
</evidence>
<reference evidence="15" key="1">
    <citation type="submission" date="2023-05" db="EMBL/GenBank/DDBJ databases">
        <authorList>
            <person name="Stuckert A."/>
        </authorList>
    </citation>
    <scope>NUCLEOTIDE SEQUENCE</scope>
</reference>
<comment type="similarity">
    <text evidence="12">Belongs to the LAMP family.</text>
</comment>
<dbReference type="PROSITE" id="PS51407">
    <property type="entry name" value="LAMP_3"/>
    <property type="match status" value="1"/>
</dbReference>
<dbReference type="PANTHER" id="PTHR11506:SF27">
    <property type="entry name" value="LYSOSOME-ASSOCIATED MEMBRANE GLYCOPROTEIN 1"/>
    <property type="match status" value="1"/>
</dbReference>
<evidence type="ECO:0000256" key="2">
    <source>
        <dbReference type="ARBA" id="ARBA00022475"/>
    </source>
</evidence>
<feature type="domain" description="Lysosome-associated membrane glycoprotein 2-like luminal" evidence="14">
    <location>
        <begin position="251"/>
        <end position="398"/>
    </location>
</feature>
<dbReference type="Pfam" id="PF01299">
    <property type="entry name" value="Lamp2-like_luminal"/>
    <property type="match status" value="1"/>
</dbReference>
<feature type="signal peptide" evidence="13">
    <location>
        <begin position="1"/>
        <end position="16"/>
    </location>
</feature>
<dbReference type="PROSITE" id="PS00310">
    <property type="entry name" value="LAMP_1"/>
    <property type="match status" value="2"/>
</dbReference>
<comment type="caution">
    <text evidence="12">Lacks conserved residue(s) required for the propagation of feature annotation.</text>
</comment>
<dbReference type="InterPro" id="IPR018134">
    <property type="entry name" value="LAMP_CS"/>
</dbReference>
<protein>
    <recommendedName>
        <fullName evidence="11">Lysosome-associated membrane glycoprotein 1</fullName>
    </recommendedName>
</protein>
<keyword evidence="2" id="KW-1003">Cell membrane</keyword>
<evidence type="ECO:0000256" key="12">
    <source>
        <dbReference type="PROSITE-ProRule" id="PRU00740"/>
    </source>
</evidence>
<dbReference type="EMBL" id="CATNWA010019383">
    <property type="protein sequence ID" value="CAI9612907.1"/>
    <property type="molecule type" value="Genomic_DNA"/>
</dbReference>
<evidence type="ECO:0000256" key="13">
    <source>
        <dbReference type="SAM" id="SignalP"/>
    </source>
</evidence>
<evidence type="ECO:0000256" key="7">
    <source>
        <dbReference type="ARBA" id="ARBA00023136"/>
    </source>
</evidence>
<keyword evidence="3 12" id="KW-0812">Transmembrane</keyword>
<keyword evidence="7 12" id="KW-0472">Membrane</keyword>
<organism evidence="15 16">
    <name type="scientific">Staurois parvus</name>
    <dbReference type="NCBI Taxonomy" id="386267"/>
    <lineage>
        <taxon>Eukaryota</taxon>
        <taxon>Metazoa</taxon>
        <taxon>Chordata</taxon>
        <taxon>Craniata</taxon>
        <taxon>Vertebrata</taxon>
        <taxon>Euteleostomi</taxon>
        <taxon>Amphibia</taxon>
        <taxon>Batrachia</taxon>
        <taxon>Anura</taxon>
        <taxon>Neobatrachia</taxon>
        <taxon>Ranoidea</taxon>
        <taxon>Ranidae</taxon>
        <taxon>Staurois</taxon>
    </lineage>
</organism>
<keyword evidence="12" id="KW-0458">Lysosome</keyword>
<evidence type="ECO:0000256" key="5">
    <source>
        <dbReference type="ARBA" id="ARBA00022753"/>
    </source>
</evidence>
<proteinExistence type="inferred from homology"/>
<keyword evidence="4 13" id="KW-0732">Signal</keyword>
<accession>A0ABN9GWY9</accession>
<comment type="caution">
    <text evidence="15">The sequence shown here is derived from an EMBL/GenBank/DDBJ whole genome shotgun (WGS) entry which is preliminary data.</text>
</comment>
<evidence type="ECO:0000256" key="1">
    <source>
        <dbReference type="ARBA" id="ARBA00004251"/>
    </source>
</evidence>
<keyword evidence="16" id="KW-1185">Reference proteome</keyword>
<keyword evidence="6" id="KW-1133">Transmembrane helix</keyword>
<evidence type="ECO:0000256" key="10">
    <source>
        <dbReference type="ARBA" id="ARBA00060404"/>
    </source>
</evidence>
<evidence type="ECO:0000256" key="11">
    <source>
        <dbReference type="ARBA" id="ARBA00074383"/>
    </source>
</evidence>
<dbReference type="InterPro" id="IPR002000">
    <property type="entry name" value="Lysosome-assoc_membr_glycop"/>
</dbReference>
<dbReference type="PANTHER" id="PTHR11506">
    <property type="entry name" value="LYSOSOME-ASSOCIATED MEMBRANE GLYCOPROTEIN"/>
    <property type="match status" value="1"/>
</dbReference>
<dbReference type="Gene3D" id="2.40.160.110">
    <property type="match status" value="2"/>
</dbReference>
<feature type="chain" id="PRO_5046413801" description="Lysosome-associated membrane glycoprotein 1" evidence="13">
    <location>
        <begin position="17"/>
        <end position="452"/>
    </location>
</feature>
<feature type="non-terminal residue" evidence="15">
    <location>
        <position position="452"/>
    </location>
</feature>
<keyword evidence="12" id="KW-1015">Disulfide bond</keyword>
<evidence type="ECO:0000256" key="8">
    <source>
        <dbReference type="ARBA" id="ARBA00023180"/>
    </source>
</evidence>
<name>A0ABN9GWY9_9NEOB</name>
<dbReference type="Proteomes" id="UP001162483">
    <property type="component" value="Unassembled WGS sequence"/>
</dbReference>
<evidence type="ECO:0000256" key="3">
    <source>
        <dbReference type="ARBA" id="ARBA00022692"/>
    </source>
</evidence>
<evidence type="ECO:0000313" key="15">
    <source>
        <dbReference type="EMBL" id="CAI9612907.1"/>
    </source>
</evidence>